<organism evidence="1 2">
    <name type="scientific">Didymella rabiei</name>
    <name type="common">Chickpea ascochyta blight fungus</name>
    <name type="synonym">Mycosphaerella rabiei</name>
    <dbReference type="NCBI Taxonomy" id="5454"/>
    <lineage>
        <taxon>Eukaryota</taxon>
        <taxon>Fungi</taxon>
        <taxon>Dikarya</taxon>
        <taxon>Ascomycota</taxon>
        <taxon>Pezizomycotina</taxon>
        <taxon>Dothideomycetes</taxon>
        <taxon>Pleosporomycetidae</taxon>
        <taxon>Pleosporales</taxon>
        <taxon>Pleosporineae</taxon>
        <taxon>Didymellaceae</taxon>
        <taxon>Ascochyta</taxon>
    </lineage>
</organism>
<dbReference type="Proteomes" id="UP000076837">
    <property type="component" value="Unassembled WGS sequence"/>
</dbReference>
<gene>
    <name evidence="1" type="ORF">ST47_g7715</name>
</gene>
<comment type="caution">
    <text evidence="1">The sequence shown here is derived from an EMBL/GenBank/DDBJ whole genome shotgun (WGS) entry which is preliminary data.</text>
</comment>
<proteinExistence type="predicted"/>
<evidence type="ECO:0000313" key="2">
    <source>
        <dbReference type="Proteomes" id="UP000076837"/>
    </source>
</evidence>
<sequence length="311" mass="35205">MLKPDTPARDAKPLDADTAAPASPLARVMREFEQLVLDFERGLQRSLADPCPAPLAPAYDAHDAHDIRREACRLAISDLSDTYARKHIRCSLHAAEAEGKRVEEQLHQRDRQRNRDRALALDTADDALGIHHGYFRLYSTELFDLLGQPTDLRFGTLRFHKHADNVHNTHPYQVDDAHLDHVDDAHLDRRDDAHPDQVDDTHLNTPGVTVELALSHAFFVADSAETLPYHTFRMPSTPSLQNRGLLSRNPDDAGAFPDFDSWLLFTFLSSACLKLEVPIEMCAHVYGGRLRGRENEEVTFWGFFVDDDMHS</sequence>
<evidence type="ECO:0000313" key="1">
    <source>
        <dbReference type="EMBL" id="KZM21141.1"/>
    </source>
</evidence>
<accession>A0A163AE54</accession>
<keyword evidence="2" id="KW-1185">Reference proteome</keyword>
<dbReference type="EMBL" id="JYNV01000256">
    <property type="protein sequence ID" value="KZM21141.1"/>
    <property type="molecule type" value="Genomic_DNA"/>
</dbReference>
<reference evidence="1 2" key="1">
    <citation type="journal article" date="2016" name="Sci. Rep.">
        <title>Draft genome sequencing and secretome analysis of fungal phytopathogen Ascochyta rabiei provides insight into the necrotrophic effector repertoire.</title>
        <authorList>
            <person name="Verma S."/>
            <person name="Gazara R.K."/>
            <person name="Nizam S."/>
            <person name="Parween S."/>
            <person name="Chattopadhyay D."/>
            <person name="Verma P.K."/>
        </authorList>
    </citation>
    <scope>NUCLEOTIDE SEQUENCE [LARGE SCALE GENOMIC DNA]</scope>
    <source>
        <strain evidence="1 2">ArDII</strain>
    </source>
</reference>
<protein>
    <submittedName>
        <fullName evidence="1">Uncharacterized protein</fullName>
    </submittedName>
</protein>
<dbReference type="AlphaFoldDB" id="A0A163AE54"/>
<name>A0A163AE54_DIDRA</name>